<dbReference type="Gene3D" id="3.40.50.150">
    <property type="entry name" value="Vaccinia Virus protein VP39"/>
    <property type="match status" value="1"/>
</dbReference>
<dbReference type="EMBL" id="CAJVPP010001445">
    <property type="protein sequence ID" value="CAG8555970.1"/>
    <property type="molecule type" value="Genomic_DNA"/>
</dbReference>
<proteinExistence type="predicted"/>
<comment type="caution">
    <text evidence="2">The sequence shown here is derived from an EMBL/GenBank/DDBJ whole genome shotgun (WGS) entry which is preliminary data.</text>
</comment>
<gene>
    <name evidence="2" type="ORF">FMOSSE_LOCUS6713</name>
</gene>
<feature type="domain" description="Methyltransferase" evidence="1">
    <location>
        <begin position="82"/>
        <end position="183"/>
    </location>
</feature>
<dbReference type="PANTHER" id="PTHR43591">
    <property type="entry name" value="METHYLTRANSFERASE"/>
    <property type="match status" value="1"/>
</dbReference>
<keyword evidence="3" id="KW-1185">Reference proteome</keyword>
<dbReference type="InterPro" id="IPR029063">
    <property type="entry name" value="SAM-dependent_MTases_sf"/>
</dbReference>
<reference evidence="2" key="1">
    <citation type="submission" date="2021-06" db="EMBL/GenBank/DDBJ databases">
        <authorList>
            <person name="Kallberg Y."/>
            <person name="Tangrot J."/>
            <person name="Rosling A."/>
        </authorList>
    </citation>
    <scope>NUCLEOTIDE SEQUENCE</scope>
    <source>
        <strain evidence="2">87-6 pot B 2015</strain>
    </source>
</reference>
<dbReference type="Pfam" id="PF13847">
    <property type="entry name" value="Methyltransf_31"/>
    <property type="match status" value="1"/>
</dbReference>
<dbReference type="Proteomes" id="UP000789375">
    <property type="component" value="Unassembled WGS sequence"/>
</dbReference>
<organism evidence="2 3">
    <name type="scientific">Funneliformis mosseae</name>
    <name type="common">Endomycorrhizal fungus</name>
    <name type="synonym">Glomus mosseae</name>
    <dbReference type="NCBI Taxonomy" id="27381"/>
    <lineage>
        <taxon>Eukaryota</taxon>
        <taxon>Fungi</taxon>
        <taxon>Fungi incertae sedis</taxon>
        <taxon>Mucoromycota</taxon>
        <taxon>Glomeromycotina</taxon>
        <taxon>Glomeromycetes</taxon>
        <taxon>Glomerales</taxon>
        <taxon>Glomeraceae</taxon>
        <taxon>Funneliformis</taxon>
    </lineage>
</organism>
<dbReference type="SUPFAM" id="SSF53335">
    <property type="entry name" value="S-adenosyl-L-methionine-dependent methyltransferases"/>
    <property type="match status" value="1"/>
</dbReference>
<dbReference type="InterPro" id="IPR025714">
    <property type="entry name" value="Methyltranfer_dom"/>
</dbReference>
<evidence type="ECO:0000313" key="3">
    <source>
        <dbReference type="Proteomes" id="UP000789375"/>
    </source>
</evidence>
<sequence length="311" mass="35687">MGNGISSRRRPISRLIRRRNIKPSTDSIESVAEEINGIDKIKSFQCYFNHEENHRQHDHHFLKKHLFKSEISCPIKDKLIKGKGCKIIDLGCGASTFLLDLAAQYPNSRFLGVDVETTFPREIKPKNLEFKLVDIIQGLPFPDNVFDLVHIETTLFTIPSVHLNFIIGEMIRICKPNGYIEFCESIYHKGIGEKFGKLLRGFELVSNLYETDMHIALNLPHMLSVVPNIKNIKIEDRSIVVGKNGGRVGVVMQNILSWFNNSNELFVNDVCNQLNLTKEQYDRLVVDAFNELNVTFSELMFRRIYAQKSSC</sequence>
<dbReference type="AlphaFoldDB" id="A0A9N9B7J5"/>
<protein>
    <submittedName>
        <fullName evidence="2">16564_t:CDS:1</fullName>
    </submittedName>
</protein>
<name>A0A9N9B7J5_FUNMO</name>
<accession>A0A9N9B7J5</accession>
<dbReference type="CDD" id="cd02440">
    <property type="entry name" value="AdoMet_MTases"/>
    <property type="match status" value="1"/>
</dbReference>
<evidence type="ECO:0000313" key="2">
    <source>
        <dbReference type="EMBL" id="CAG8555970.1"/>
    </source>
</evidence>
<evidence type="ECO:0000259" key="1">
    <source>
        <dbReference type="Pfam" id="PF13847"/>
    </source>
</evidence>